<reference evidence="6" key="2">
    <citation type="submission" date="2025-08" db="UniProtKB">
        <authorList>
            <consortium name="Ensembl"/>
        </authorList>
    </citation>
    <scope>IDENTIFICATION</scope>
</reference>
<accession>A0A3Q1HT68</accession>
<dbReference type="GO" id="GO:0006264">
    <property type="term" value="P:mitochondrial DNA replication"/>
    <property type="evidence" value="ECO:0007669"/>
    <property type="project" value="TreeGrafter"/>
</dbReference>
<dbReference type="InterPro" id="IPR036621">
    <property type="entry name" value="Anticodon-bd_dom_sf"/>
</dbReference>
<dbReference type="RefSeq" id="XP_026215260.1">
    <property type="nucleotide sequence ID" value="XM_026359475.1"/>
</dbReference>
<evidence type="ECO:0000313" key="7">
    <source>
        <dbReference type="Proteomes" id="UP000265040"/>
    </source>
</evidence>
<feature type="domain" description="Anticodon-binding" evidence="5">
    <location>
        <begin position="365"/>
        <end position="448"/>
    </location>
</feature>
<dbReference type="STRING" id="64144.ENSATEP00000008273"/>
<evidence type="ECO:0000313" key="6">
    <source>
        <dbReference type="Ensembl" id="ENSATEP00000008273.1"/>
    </source>
</evidence>
<keyword evidence="2" id="KW-0235">DNA replication</keyword>
<dbReference type="InterPro" id="IPR042064">
    <property type="entry name" value="POLG2_C"/>
</dbReference>
<name>A0A3Q1HT68_ANATE</name>
<dbReference type="Ensembl" id="ENSATET00000008421.3">
    <property type="protein sequence ID" value="ENSATEP00000008273.1"/>
    <property type="gene ID" value="ENSATEG00000005834.3"/>
</dbReference>
<dbReference type="GeneTree" id="ENSGT00940000153759"/>
<dbReference type="AlphaFoldDB" id="A0A3Q1HT68"/>
<keyword evidence="7" id="KW-1185">Reference proteome</keyword>
<evidence type="ECO:0000256" key="1">
    <source>
        <dbReference type="ARBA" id="ARBA00004173"/>
    </source>
</evidence>
<protein>
    <recommendedName>
        <fullName evidence="5">Anticodon-binding domain-containing protein</fullName>
    </recommendedName>
</protein>
<dbReference type="PANTHER" id="PTHR10745:SF8">
    <property type="entry name" value="DNA POLYMERASE SUBUNIT GAMMA-2, MITOCHONDRIAL"/>
    <property type="match status" value="1"/>
</dbReference>
<dbReference type="OrthoDB" id="57698at2759"/>
<dbReference type="OMA" id="WGQEVLE"/>
<proteinExistence type="predicted"/>
<dbReference type="InterPro" id="IPR004154">
    <property type="entry name" value="Anticodon-bd"/>
</dbReference>
<organism evidence="6 7">
    <name type="scientific">Anabas testudineus</name>
    <name type="common">Climbing perch</name>
    <name type="synonym">Anthias testudineus</name>
    <dbReference type="NCBI Taxonomy" id="64144"/>
    <lineage>
        <taxon>Eukaryota</taxon>
        <taxon>Metazoa</taxon>
        <taxon>Chordata</taxon>
        <taxon>Craniata</taxon>
        <taxon>Vertebrata</taxon>
        <taxon>Euteleostomi</taxon>
        <taxon>Actinopterygii</taxon>
        <taxon>Neopterygii</taxon>
        <taxon>Teleostei</taxon>
        <taxon>Neoteleostei</taxon>
        <taxon>Acanthomorphata</taxon>
        <taxon>Anabantaria</taxon>
        <taxon>Anabantiformes</taxon>
        <taxon>Anabantoidei</taxon>
        <taxon>Anabantidae</taxon>
        <taxon>Anabas</taxon>
    </lineage>
</organism>
<sequence>MLPRCVKNVLSRHVSILKTPQCSTVPALQHNRGLCSTSASEDADQVRTLWQLCVDRYYISPGQVNTEQFQRGMSCSYGPLGMELRRNLLDQWWHSVTSSRAQVFGINSLSSNKNGETDGELRIVESGLLKQILEQQELSKEQLIQKLHMFLQRSPSVRTNLLQGALEQFVPSLELVNRKLPYGLAEAGLCFQPSDGSGCTAEVTQTSLVWFCSHRTSSQWLDHWTQQRLKWWRKFALSPSAFSSSDVPEQERIEVASRGVRIVYNFPWGQEPLETLWSRGDAELLLMHKGARSKLQCRDGRKSIPHVVSVTGNMDRGLMAFLSNSLQQQKREDGKQRLQHRKVLKLHPVLAPVKVALDISRGATMELRQVCEGLMQEFMEAKISAWPGYLTTMSTSMEQLNAKYDEMGVLFTVVISENTLESGLLQVRSRDTTIRETMHISEIKNFLSRYISAASNI</sequence>
<dbReference type="PANTHER" id="PTHR10745">
    <property type="entry name" value="GLYCYL-TRNA SYNTHETASE/DNA POLYMERASE SUBUNIT GAMMA-2"/>
    <property type="match status" value="1"/>
</dbReference>
<dbReference type="FunCoup" id="A0A3Q1HT68">
    <property type="interactions" value="1458"/>
</dbReference>
<dbReference type="GeneID" id="113161695"/>
<dbReference type="SUPFAM" id="SSF52954">
    <property type="entry name" value="Class II aaRS ABD-related"/>
    <property type="match status" value="1"/>
</dbReference>
<gene>
    <name evidence="6" type="primary">POLG2</name>
</gene>
<evidence type="ECO:0000256" key="3">
    <source>
        <dbReference type="ARBA" id="ARBA00022946"/>
    </source>
</evidence>
<dbReference type="SUPFAM" id="SSF55681">
    <property type="entry name" value="Class II aaRS and biotin synthetases"/>
    <property type="match status" value="1"/>
</dbReference>
<keyword evidence="4" id="KW-0496">Mitochondrion</keyword>
<dbReference type="InterPro" id="IPR027031">
    <property type="entry name" value="Gly-tRNA_synthase/POLG2"/>
</dbReference>
<dbReference type="InParanoid" id="A0A3Q1HT68"/>
<dbReference type="Gene3D" id="3.30.930.10">
    <property type="entry name" value="Bira Bifunctional Protein, Domain 2"/>
    <property type="match status" value="1"/>
</dbReference>
<reference evidence="6" key="1">
    <citation type="submission" date="2021-04" db="EMBL/GenBank/DDBJ databases">
        <authorList>
            <consortium name="Wellcome Sanger Institute Data Sharing"/>
        </authorList>
    </citation>
    <scope>NUCLEOTIDE SEQUENCE [LARGE SCALE GENOMIC DNA]</scope>
</reference>
<reference evidence="6" key="3">
    <citation type="submission" date="2025-09" db="UniProtKB">
        <authorList>
            <consortium name="Ensembl"/>
        </authorList>
    </citation>
    <scope>IDENTIFICATION</scope>
</reference>
<evidence type="ECO:0000256" key="4">
    <source>
        <dbReference type="ARBA" id="ARBA00023128"/>
    </source>
</evidence>
<evidence type="ECO:0000256" key="2">
    <source>
        <dbReference type="ARBA" id="ARBA00022705"/>
    </source>
</evidence>
<dbReference type="CDD" id="cd02426">
    <property type="entry name" value="Pol_gamma_b_Cterm"/>
    <property type="match status" value="1"/>
</dbReference>
<comment type="subcellular location">
    <subcellularLocation>
        <location evidence="1">Mitochondrion</location>
    </subcellularLocation>
</comment>
<evidence type="ECO:0000259" key="5">
    <source>
        <dbReference type="Pfam" id="PF03129"/>
    </source>
</evidence>
<dbReference type="GO" id="GO:0005739">
    <property type="term" value="C:mitochondrion"/>
    <property type="evidence" value="ECO:0007669"/>
    <property type="project" value="UniProtKB-SubCell"/>
</dbReference>
<dbReference type="Proteomes" id="UP000265040">
    <property type="component" value="Chromosome 1"/>
</dbReference>
<dbReference type="Pfam" id="PF03129">
    <property type="entry name" value="HGTP_anticodon"/>
    <property type="match status" value="1"/>
</dbReference>
<dbReference type="Gene3D" id="3.40.50.800">
    <property type="entry name" value="Anticodon-binding domain"/>
    <property type="match status" value="1"/>
</dbReference>
<keyword evidence="3" id="KW-0809">Transit peptide</keyword>
<dbReference type="InterPro" id="IPR045864">
    <property type="entry name" value="aa-tRNA-synth_II/BPL/LPL"/>
</dbReference>